<evidence type="ECO:0000313" key="1">
    <source>
        <dbReference type="EMBL" id="AQS58681.1"/>
    </source>
</evidence>
<keyword evidence="2" id="KW-1185">Reference proteome</keyword>
<dbReference type="SUPFAM" id="SSF52833">
    <property type="entry name" value="Thioredoxin-like"/>
    <property type="match status" value="1"/>
</dbReference>
<dbReference type="CDD" id="cd02966">
    <property type="entry name" value="TlpA_like_family"/>
    <property type="match status" value="1"/>
</dbReference>
<dbReference type="InterPro" id="IPR036249">
    <property type="entry name" value="Thioredoxin-like_sf"/>
</dbReference>
<dbReference type="KEGG" id="dfg:B0537_06050"/>
<dbReference type="EMBL" id="CP019698">
    <property type="protein sequence ID" value="AQS58681.1"/>
    <property type="molecule type" value="Genomic_DNA"/>
</dbReference>
<dbReference type="AlphaFoldDB" id="A0A1S6IV74"/>
<dbReference type="Gene3D" id="3.40.30.10">
    <property type="entry name" value="Glutaredoxin"/>
    <property type="match status" value="1"/>
</dbReference>
<gene>
    <name evidence="1" type="ORF">B0537_06050</name>
</gene>
<name>A0A1S6IV74_9FIRM</name>
<reference evidence="1 2" key="1">
    <citation type="journal article" date="2016" name="Int. J. Syst. Evol. Microbiol.">
        <title>Desulfotomaculum ferrireducens sp. nov., a moderately thermophilic sulfate-reducing and dissimilatory Fe(III)-reducing bacterium isolated from compost.</title>
        <authorList>
            <person name="Yang G."/>
            <person name="Guo J."/>
            <person name="Zhuang L."/>
            <person name="Yuan Y."/>
            <person name="Zhou S."/>
        </authorList>
    </citation>
    <scope>NUCLEOTIDE SEQUENCE [LARGE SCALE GENOMIC DNA]</scope>
    <source>
        <strain evidence="1 2">GSS09</strain>
    </source>
</reference>
<sequence length="93" mass="10325">MEMPALEGLNKQYATKQVAVVGILLDPNREKGALQVIEETGTTFPHLKDDRRFAEHIFGVPQTLIVDKQGQILDIIVGARSLEEFSALADKHL</sequence>
<protein>
    <submittedName>
        <fullName evidence="1">Uncharacterized protein</fullName>
    </submittedName>
</protein>
<evidence type="ECO:0000313" key="2">
    <source>
        <dbReference type="Proteomes" id="UP000189464"/>
    </source>
</evidence>
<accession>A0A1S6IV74</accession>
<dbReference type="Proteomes" id="UP000189464">
    <property type="component" value="Chromosome"/>
</dbReference>
<dbReference type="STRING" id="1833852.B0537_06050"/>
<dbReference type="OrthoDB" id="9809733at2"/>
<proteinExistence type="predicted"/>
<organism evidence="1 2">
    <name type="scientific">Desulforamulus ferrireducens</name>
    <dbReference type="NCBI Taxonomy" id="1833852"/>
    <lineage>
        <taxon>Bacteria</taxon>
        <taxon>Bacillati</taxon>
        <taxon>Bacillota</taxon>
        <taxon>Clostridia</taxon>
        <taxon>Eubacteriales</taxon>
        <taxon>Peptococcaceae</taxon>
        <taxon>Desulforamulus</taxon>
    </lineage>
</organism>